<proteinExistence type="evidence at transcript level"/>
<dbReference type="EMBL" id="GFAC01007380">
    <property type="protein sequence ID" value="JAT91808.1"/>
    <property type="molecule type" value="mRNA"/>
</dbReference>
<protein>
    <submittedName>
        <fullName evidence="1">Putative transposase</fullName>
    </submittedName>
</protein>
<name>A0A1E1WXU6_9ACAR</name>
<reference evidence="1" key="1">
    <citation type="journal article" date="2017" name="Front. Cell. Infect. Microbiol.">
        <title>The Distinct Transcriptional Response of the Midgut of Amblyomma sculptum and Amblyomma aureolatum Ticks to Rickettsia rickettsii Correlates to Their Differences in Susceptibility to Infection.</title>
        <authorList>
            <person name="Martins L.A."/>
            <person name="Galletti M.F.B.M."/>
            <person name="Ribeiro J.M."/>
            <person name="Fujita A."/>
            <person name="Costa F.B."/>
            <person name="Labruna M.B."/>
            <person name="Daffre S."/>
            <person name="Fogaca A.C."/>
        </authorList>
    </citation>
    <scope>NUCLEOTIDE SEQUENCE</scope>
</reference>
<accession>A0A1E1WXU6</accession>
<sequence length="116" mass="12938">MRCSMNESQKTPEEFSQAASTFSSAANSLRRRNGYTLYNIANMDQTMVRIDNSANRTSNVVGENIVRIANTGCDLRGFRVCLAAHATGHKLPAFVIFKEQSDKIPVRVFATLHITR</sequence>
<dbReference type="AlphaFoldDB" id="A0A1E1WXU6"/>
<evidence type="ECO:0000313" key="1">
    <source>
        <dbReference type="EMBL" id="JAT91808.1"/>
    </source>
</evidence>
<organism evidence="1">
    <name type="scientific">Amblyomma aureolatum</name>
    <dbReference type="NCBI Taxonomy" id="187763"/>
    <lineage>
        <taxon>Eukaryota</taxon>
        <taxon>Metazoa</taxon>
        <taxon>Ecdysozoa</taxon>
        <taxon>Arthropoda</taxon>
        <taxon>Chelicerata</taxon>
        <taxon>Arachnida</taxon>
        <taxon>Acari</taxon>
        <taxon>Parasitiformes</taxon>
        <taxon>Ixodida</taxon>
        <taxon>Ixodoidea</taxon>
        <taxon>Ixodidae</taxon>
        <taxon>Amblyomminae</taxon>
        <taxon>Amblyomma</taxon>
    </lineage>
</organism>